<keyword evidence="1" id="KW-0808">Transferase</keyword>
<dbReference type="EMBL" id="JAYKXP010000213">
    <property type="protein sequence ID" value="KAK7019214.1"/>
    <property type="molecule type" value="Genomic_DNA"/>
</dbReference>
<evidence type="ECO:0000313" key="2">
    <source>
        <dbReference type="Proteomes" id="UP001383192"/>
    </source>
</evidence>
<sequence length="487" mass="55538">MSLNCCYLKDKDRDCAQHAIVYESILQVSKKQAPVTLSNGRRVAEAFNAIPVAQRTGRLYAQVRGKELVIGINRLVIRIHFAMEGHCFWMQTPHFDEIVAQEPVQRGEKSLAYRVPHKFVLGPAGAEPLLSVQASFRRPDWTLVFCDHNVQIKFHVMQLKSPCKLSDFEPTSQIWKYLWSVKHGPCMLREPDAAAQALRNFRIRNAGKKETTTIYMCIRDSQNVFNGFGAQEACDLLARNFIHPVLSVSQVCTSDAIWSRLYNGIFEHCKRMQNLATTLPYMSCTAPNSLIHMQSKAHQKFVSQGVFCYKRSHVSVDAAWLEEAHKMNLLHPEAVLTKTGSARLSQSSGSISPVPLQPRKNTIRIPNYIFSYPNAYYTPFVAKIPTSWNIDITLQRFEDKDDIRHVTNTTTVGPFSFKLPVSLSWTEKHILEGLQRATDVDKKRGLVIAPGRRRVVFSGHSRFVRPLKSKLPFILRLKKRRSVMSTR</sequence>
<proteinExistence type="predicted"/>
<gene>
    <name evidence="1" type="primary">fas2_6</name>
    <name evidence="1" type="ORF">VNI00_018142</name>
</gene>
<comment type="caution">
    <text evidence="1">The sequence shown here is derived from an EMBL/GenBank/DDBJ whole genome shotgun (WGS) entry which is preliminary data.</text>
</comment>
<accession>A0AAW0B127</accession>
<keyword evidence="2" id="KW-1185">Reference proteome</keyword>
<dbReference type="Proteomes" id="UP001383192">
    <property type="component" value="Unassembled WGS sequence"/>
</dbReference>
<organism evidence="1 2">
    <name type="scientific">Paramarasmius palmivorus</name>
    <dbReference type="NCBI Taxonomy" id="297713"/>
    <lineage>
        <taxon>Eukaryota</taxon>
        <taxon>Fungi</taxon>
        <taxon>Dikarya</taxon>
        <taxon>Basidiomycota</taxon>
        <taxon>Agaricomycotina</taxon>
        <taxon>Agaricomycetes</taxon>
        <taxon>Agaricomycetidae</taxon>
        <taxon>Agaricales</taxon>
        <taxon>Marasmiineae</taxon>
        <taxon>Marasmiaceae</taxon>
        <taxon>Paramarasmius</taxon>
    </lineage>
</organism>
<name>A0AAW0B127_9AGAR</name>
<evidence type="ECO:0000313" key="1">
    <source>
        <dbReference type="EMBL" id="KAK7019214.1"/>
    </source>
</evidence>
<dbReference type="AlphaFoldDB" id="A0AAW0B127"/>
<protein>
    <submittedName>
        <fullName evidence="1">Fatty acid synthase alpha subunit Lsd1</fullName>
        <ecNumber evidence="1">2.3.1.86</ecNumber>
    </submittedName>
</protein>
<dbReference type="GO" id="GO:0004321">
    <property type="term" value="F:fatty-acyl-CoA synthase activity"/>
    <property type="evidence" value="ECO:0007669"/>
    <property type="project" value="UniProtKB-EC"/>
</dbReference>
<keyword evidence="1" id="KW-0012">Acyltransferase</keyword>
<reference evidence="1 2" key="1">
    <citation type="submission" date="2024-01" db="EMBL/GenBank/DDBJ databases">
        <title>A draft genome for a cacao thread blight-causing isolate of Paramarasmius palmivorus.</title>
        <authorList>
            <person name="Baruah I.K."/>
            <person name="Bukari Y."/>
            <person name="Amoako-Attah I."/>
            <person name="Meinhardt L.W."/>
            <person name="Bailey B.A."/>
            <person name="Cohen S.P."/>
        </authorList>
    </citation>
    <scope>NUCLEOTIDE SEQUENCE [LARGE SCALE GENOMIC DNA]</scope>
    <source>
        <strain evidence="1 2">GH-12</strain>
    </source>
</reference>
<dbReference type="EC" id="2.3.1.86" evidence="1"/>